<feature type="transmembrane region" description="Helical" evidence="7">
    <location>
        <begin position="250"/>
        <end position="283"/>
    </location>
</feature>
<keyword evidence="2 7" id="KW-0812">Transmembrane</keyword>
<dbReference type="Proteomes" id="UP000242815">
    <property type="component" value="Unassembled WGS sequence"/>
</dbReference>
<dbReference type="InterPro" id="IPR003439">
    <property type="entry name" value="ABC_transporter-like_ATP-bd"/>
</dbReference>
<dbReference type="GO" id="GO:0042883">
    <property type="term" value="P:cysteine transport"/>
    <property type="evidence" value="ECO:0007669"/>
    <property type="project" value="InterPro"/>
</dbReference>
<dbReference type="InterPro" id="IPR036640">
    <property type="entry name" value="ABC1_TM_sf"/>
</dbReference>
<dbReference type="CDD" id="cd18584">
    <property type="entry name" value="ABC_6TM_AarD_CydD"/>
    <property type="match status" value="1"/>
</dbReference>
<name>A0A1I6BNP7_9GAMM</name>
<dbReference type="InterPro" id="IPR017871">
    <property type="entry name" value="ABC_transporter-like_CS"/>
</dbReference>
<dbReference type="GO" id="GO:0005524">
    <property type="term" value="F:ATP binding"/>
    <property type="evidence" value="ECO:0007669"/>
    <property type="project" value="UniProtKB-KW"/>
</dbReference>
<dbReference type="OrthoDB" id="9806127at2"/>
<dbReference type="InterPro" id="IPR003593">
    <property type="entry name" value="AAA+_ATPase"/>
</dbReference>
<keyword evidence="3" id="KW-0547">Nucleotide-binding</keyword>
<dbReference type="SUPFAM" id="SSF52540">
    <property type="entry name" value="P-loop containing nucleoside triphosphate hydrolases"/>
    <property type="match status" value="1"/>
</dbReference>
<dbReference type="PROSITE" id="PS50893">
    <property type="entry name" value="ABC_TRANSPORTER_2"/>
    <property type="match status" value="1"/>
</dbReference>
<feature type="domain" description="ABC transmembrane type-1" evidence="9">
    <location>
        <begin position="26"/>
        <end position="320"/>
    </location>
</feature>
<dbReference type="STRING" id="1002526.SAMN05216578_10559"/>
<dbReference type="InterPro" id="IPR014216">
    <property type="entry name" value="ABC_transptr_CydD"/>
</dbReference>
<dbReference type="EMBL" id="FOYD01000005">
    <property type="protein sequence ID" value="SFQ82570.1"/>
    <property type="molecule type" value="Genomic_DNA"/>
</dbReference>
<evidence type="ECO:0000259" key="8">
    <source>
        <dbReference type="PROSITE" id="PS50893"/>
    </source>
</evidence>
<keyword evidence="5 7" id="KW-1133">Transmembrane helix</keyword>
<evidence type="ECO:0000313" key="11">
    <source>
        <dbReference type="Proteomes" id="UP000242815"/>
    </source>
</evidence>
<evidence type="ECO:0000256" key="5">
    <source>
        <dbReference type="ARBA" id="ARBA00022989"/>
    </source>
</evidence>
<evidence type="ECO:0000256" key="7">
    <source>
        <dbReference type="SAM" id="Phobius"/>
    </source>
</evidence>
<dbReference type="RefSeq" id="WP_090538757.1">
    <property type="nucleotide sequence ID" value="NZ_FOYD01000005.1"/>
</dbReference>
<sequence>MADIDSRVATELRGLLAGQRPLLRMALLAALAAAGLFILQSWWLAGLFSDALRAWQAGEPLQPRPIAGILLGLALCLLLRPLLQYLREICSDRASQRARAGLRGRVLDSLAQLGPSRRRLGADGQLASRALEQVDALDGYLARYQVQTRLVLMVPLMLLVATAWHSWLAAALLLLTAPLVPLFMVLLGRAAATASQRQLNTLGRMSGRFLDLLRGLPTLRHLQALELAEQAVDGAAEEYRQRTMQVLRMAFLSTAVLEFFAALAIALVAVYLGLGLLGLLPWARGEIPVPYQGALFILLLAPEFYAPLRQLGNDYHARAEAQGAMKELLPLLQCEVWHHTGSRPLLLEGAPALELQQVSAAGGQGRLRLAPLDLNLAPGQRVLIQGPSGSGKSTLLELLLGFVPYQGSLKVNGRELAELERSAWQARVGYLAQQPQLLAASVADNLRLAVPGATDRQLWGVLGEVGLAPLLRRLPLGLETPLGERGLGLSGGQQSRLALARLLLRDTPLWLLDEPLAHLDPDTAEQIGVLIDRLSQGRTLLLVSHERTGLDWLTQVLEVARPVEAAA</sequence>
<evidence type="ECO:0000256" key="2">
    <source>
        <dbReference type="ARBA" id="ARBA00022692"/>
    </source>
</evidence>
<dbReference type="Pfam" id="PF00664">
    <property type="entry name" value="ABC_membrane"/>
    <property type="match status" value="1"/>
</dbReference>
<evidence type="ECO:0000313" key="10">
    <source>
        <dbReference type="EMBL" id="SFQ82570.1"/>
    </source>
</evidence>
<evidence type="ECO:0000256" key="1">
    <source>
        <dbReference type="ARBA" id="ARBA00004651"/>
    </source>
</evidence>
<gene>
    <name evidence="10" type="ORF">SAMN05216578_10559</name>
</gene>
<evidence type="ECO:0000256" key="6">
    <source>
        <dbReference type="ARBA" id="ARBA00023136"/>
    </source>
</evidence>
<dbReference type="PANTHER" id="PTHR24221">
    <property type="entry name" value="ATP-BINDING CASSETTE SUB-FAMILY B"/>
    <property type="match status" value="1"/>
</dbReference>
<comment type="subcellular location">
    <subcellularLocation>
        <location evidence="1">Cell membrane</location>
        <topology evidence="1">Multi-pass membrane protein</topology>
    </subcellularLocation>
</comment>
<feature type="transmembrane region" description="Helical" evidence="7">
    <location>
        <begin position="21"/>
        <end position="45"/>
    </location>
</feature>
<dbReference type="SMART" id="SM00382">
    <property type="entry name" value="AAA"/>
    <property type="match status" value="1"/>
</dbReference>
<dbReference type="PROSITE" id="PS00211">
    <property type="entry name" value="ABC_TRANSPORTER_1"/>
    <property type="match status" value="1"/>
</dbReference>
<proteinExistence type="predicted"/>
<evidence type="ECO:0000256" key="3">
    <source>
        <dbReference type="ARBA" id="ARBA00022741"/>
    </source>
</evidence>
<dbReference type="PANTHER" id="PTHR24221:SF261">
    <property type="entry name" value="GLUTATHIONE_L-CYSTEINE TRANSPORT SYSTEM ATP-BINDING_PERMEASE PROTEIN CYDD"/>
    <property type="match status" value="1"/>
</dbReference>
<feature type="domain" description="ABC transporter" evidence="8">
    <location>
        <begin position="353"/>
        <end position="565"/>
    </location>
</feature>
<feature type="transmembrane region" description="Helical" evidence="7">
    <location>
        <begin position="173"/>
        <end position="192"/>
    </location>
</feature>
<evidence type="ECO:0000259" key="9">
    <source>
        <dbReference type="PROSITE" id="PS50929"/>
    </source>
</evidence>
<dbReference type="GO" id="GO:0140359">
    <property type="term" value="F:ABC-type transporter activity"/>
    <property type="evidence" value="ECO:0007669"/>
    <property type="project" value="InterPro"/>
</dbReference>
<dbReference type="GO" id="GO:0016887">
    <property type="term" value="F:ATP hydrolysis activity"/>
    <property type="evidence" value="ECO:0007669"/>
    <property type="project" value="InterPro"/>
</dbReference>
<evidence type="ECO:0000256" key="4">
    <source>
        <dbReference type="ARBA" id="ARBA00022840"/>
    </source>
</evidence>
<dbReference type="InterPro" id="IPR039421">
    <property type="entry name" value="Type_1_exporter"/>
</dbReference>
<feature type="transmembrane region" description="Helical" evidence="7">
    <location>
        <begin position="150"/>
        <end position="167"/>
    </location>
</feature>
<dbReference type="InterPro" id="IPR011527">
    <property type="entry name" value="ABC1_TM_dom"/>
</dbReference>
<keyword evidence="4 10" id="KW-0067">ATP-binding</keyword>
<accession>A0A1I6BNP7</accession>
<dbReference type="SUPFAM" id="SSF90123">
    <property type="entry name" value="ABC transporter transmembrane region"/>
    <property type="match status" value="1"/>
</dbReference>
<dbReference type="AlphaFoldDB" id="A0A1I6BNP7"/>
<organism evidence="10 11">
    <name type="scientific">Halopseudomonas formosensis</name>
    <dbReference type="NCBI Taxonomy" id="1002526"/>
    <lineage>
        <taxon>Bacteria</taxon>
        <taxon>Pseudomonadati</taxon>
        <taxon>Pseudomonadota</taxon>
        <taxon>Gammaproteobacteria</taxon>
        <taxon>Pseudomonadales</taxon>
        <taxon>Pseudomonadaceae</taxon>
        <taxon>Halopseudomonas</taxon>
    </lineage>
</organism>
<dbReference type="Gene3D" id="1.20.1560.10">
    <property type="entry name" value="ABC transporter type 1, transmembrane domain"/>
    <property type="match status" value="1"/>
</dbReference>
<reference evidence="10 11" key="1">
    <citation type="submission" date="2016-10" db="EMBL/GenBank/DDBJ databases">
        <authorList>
            <person name="de Groot N.N."/>
        </authorList>
    </citation>
    <scope>NUCLEOTIDE SEQUENCE [LARGE SCALE GENOMIC DNA]</scope>
    <source>
        <strain evidence="10 11">JCM 18415</strain>
    </source>
</reference>
<protein>
    <submittedName>
        <fullName evidence="10">ATP-binding cassette, subfamily C, CydD</fullName>
    </submittedName>
</protein>
<feature type="transmembrane region" description="Helical" evidence="7">
    <location>
        <begin position="65"/>
        <end position="83"/>
    </location>
</feature>
<keyword evidence="6 7" id="KW-0472">Membrane</keyword>
<dbReference type="Gene3D" id="3.40.50.300">
    <property type="entry name" value="P-loop containing nucleotide triphosphate hydrolases"/>
    <property type="match status" value="1"/>
</dbReference>
<dbReference type="GO" id="GO:0034040">
    <property type="term" value="F:ATPase-coupled lipid transmembrane transporter activity"/>
    <property type="evidence" value="ECO:0007669"/>
    <property type="project" value="TreeGrafter"/>
</dbReference>
<dbReference type="NCBIfam" id="TIGR02857">
    <property type="entry name" value="CydD"/>
    <property type="match status" value="1"/>
</dbReference>
<dbReference type="Pfam" id="PF00005">
    <property type="entry name" value="ABC_tran"/>
    <property type="match status" value="1"/>
</dbReference>
<dbReference type="InterPro" id="IPR027417">
    <property type="entry name" value="P-loop_NTPase"/>
</dbReference>
<dbReference type="GO" id="GO:0005886">
    <property type="term" value="C:plasma membrane"/>
    <property type="evidence" value="ECO:0007669"/>
    <property type="project" value="UniProtKB-SubCell"/>
</dbReference>
<dbReference type="PROSITE" id="PS50929">
    <property type="entry name" value="ABC_TM1F"/>
    <property type="match status" value="1"/>
</dbReference>